<feature type="region of interest" description="Disordered" evidence="1">
    <location>
        <begin position="86"/>
        <end position="106"/>
    </location>
</feature>
<reference evidence="2 3" key="1">
    <citation type="journal article" date="2018" name="Sci. Rep.">
        <title>A complete Leishmania donovani reference genome identifies novel genetic variations associated with virulence.</title>
        <authorList>
            <person name="Lypaczewski P."/>
            <person name="Hoshizaki J."/>
            <person name="Zhang W.-W."/>
            <person name="McCall L.-I."/>
            <person name="Torcivia-Rodriguez J."/>
            <person name="Simonyan V."/>
            <person name="Kaur A."/>
            <person name="Dewar K."/>
            <person name="Matlashewski G."/>
        </authorList>
    </citation>
    <scope>NUCLEOTIDE SEQUENCE [LARGE SCALE GENOMIC DNA]</scope>
    <source>
        <strain evidence="2 3">LdCL</strain>
    </source>
</reference>
<feature type="region of interest" description="Disordered" evidence="1">
    <location>
        <begin position="287"/>
        <end position="322"/>
    </location>
</feature>
<keyword evidence="3" id="KW-1185">Reference proteome</keyword>
<accession>A0A3S7X2C5</accession>
<protein>
    <submittedName>
        <fullName evidence="2">Uncharacterized protein</fullName>
    </submittedName>
</protein>
<gene>
    <name evidence="2" type="ORF">LdCL_290014100</name>
</gene>
<evidence type="ECO:0000313" key="2">
    <source>
        <dbReference type="EMBL" id="AYU80578.1"/>
    </source>
</evidence>
<feature type="region of interest" description="Disordered" evidence="1">
    <location>
        <begin position="387"/>
        <end position="442"/>
    </location>
</feature>
<organism evidence="2 3">
    <name type="scientific">Leishmania donovani</name>
    <dbReference type="NCBI Taxonomy" id="5661"/>
    <lineage>
        <taxon>Eukaryota</taxon>
        <taxon>Discoba</taxon>
        <taxon>Euglenozoa</taxon>
        <taxon>Kinetoplastea</taxon>
        <taxon>Metakinetoplastina</taxon>
        <taxon>Trypanosomatida</taxon>
        <taxon>Trypanosomatidae</taxon>
        <taxon>Leishmaniinae</taxon>
        <taxon>Leishmania</taxon>
    </lineage>
</organism>
<dbReference type="VEuPathDB" id="TriTrypDB:LDHU3_29.1470"/>
<evidence type="ECO:0000313" key="3">
    <source>
        <dbReference type="Proteomes" id="UP000274082"/>
    </source>
</evidence>
<dbReference type="AlphaFoldDB" id="A0A3S7X2C5"/>
<evidence type="ECO:0000256" key="1">
    <source>
        <dbReference type="SAM" id="MobiDB-lite"/>
    </source>
</evidence>
<name>A0A3S7X2C5_LEIDO</name>
<dbReference type="OrthoDB" id="264782at2759"/>
<dbReference type="VEuPathDB" id="TriTrypDB:LdBPK_291070.1"/>
<feature type="region of interest" description="Disordered" evidence="1">
    <location>
        <begin position="482"/>
        <end position="504"/>
    </location>
</feature>
<feature type="compositionally biased region" description="Basic and acidic residues" evidence="1">
    <location>
        <begin position="295"/>
        <end position="307"/>
    </location>
</feature>
<feature type="compositionally biased region" description="Basic and acidic residues" evidence="1">
    <location>
        <begin position="156"/>
        <end position="175"/>
    </location>
</feature>
<dbReference type="Proteomes" id="UP000274082">
    <property type="component" value="Chromosome 29"/>
</dbReference>
<proteinExistence type="predicted"/>
<dbReference type="VEuPathDB" id="TriTrypDB:LdCL_290014100"/>
<feature type="compositionally biased region" description="Polar residues" evidence="1">
    <location>
        <begin position="141"/>
        <end position="153"/>
    </location>
</feature>
<sequence length="547" mass="58757">MRCSASTQQLLDELAARERRVLQQLRDLSGMKASPIAPSRPCASLPMTPERLNVASTHPASSTPLPQLLPSPLSTTEHEEYQVKTPSWRQQSSCHHDVHHPSRGTLGNLERDLQRLQYLLRHSPLTGTQAAIADAGDENGSEATNAQQSQQHLPMTHRDDGAAMAREKRTREARRPNLSASPVTPEVKRDRQEMEAYYAPPPPLTPLPSYAEASLQHPGGGSTSPARGSAVLSMDDEPCDEDVALASDALAHFSQVAAGLVTSGVENRLRRANTTMFPGRCSAKTVGGLQASPYREPDDTVPREAHSRQGVTPAVTPSTSEWRRSPVRWFSSSAPTATSISKDAPRHEWCEEGEEEVTMLCVSALDTWAAHRSAHCVPHGTANFDSASIATSPPPARPFSRASRPPLSPSRPGELSDIHATPHPALPSTNSPPHVPARSPSPFAKTCQLAVSTAGLTFLTPTLDEDGAAQPFAATLPPQAATPQETLHSGNDHHSSRVSTEPQTSCVASALPSGVMRTTSWSTLKAFYARQSSAGALMTPSWEEGTR</sequence>
<dbReference type="EMBL" id="CP029528">
    <property type="protein sequence ID" value="AYU80578.1"/>
    <property type="molecule type" value="Genomic_DNA"/>
</dbReference>
<feature type="region of interest" description="Disordered" evidence="1">
    <location>
        <begin position="136"/>
        <end position="234"/>
    </location>
</feature>